<evidence type="ECO:0000256" key="1">
    <source>
        <dbReference type="SAM" id="Phobius"/>
    </source>
</evidence>
<proteinExistence type="predicted"/>
<keyword evidence="1" id="KW-1133">Transmembrane helix</keyword>
<sequence length="225" mass="24563">MTLAAVPPLTPWKLNRHDVAIATVLAVVLAATFTWLSSGASLLVTFLPGALFAWLILIQFYRGRYEMPGTATFLPVYVLALSVQFVHFAEEFITGFPTDFALLYGGRPYDVNLFVAFNLSAYAIFPAAAAIAFTKRLGFLLTPALFFLMYGCIGNAIAHTTWSIMLGAYFPGLYTAQLFWIAGPWALNTLTGGRHWRLVIGLTVAFAAVMIPLLVVFADPARLSG</sequence>
<keyword evidence="1" id="KW-0472">Membrane</keyword>
<protein>
    <recommendedName>
        <fullName evidence="4">HXXEE domain-containing protein</fullName>
    </recommendedName>
</protein>
<gene>
    <name evidence="2" type="ORF">FHU36_003633</name>
</gene>
<accession>A0A7X0EX04</accession>
<keyword evidence="1" id="KW-0812">Transmembrane</keyword>
<dbReference type="Proteomes" id="UP000583800">
    <property type="component" value="Unassembled WGS sequence"/>
</dbReference>
<name>A0A7X0EX04_9ACTN</name>
<dbReference type="EMBL" id="JACHJB010000002">
    <property type="protein sequence ID" value="MBB6347088.1"/>
    <property type="molecule type" value="Genomic_DNA"/>
</dbReference>
<reference evidence="2 3" key="1">
    <citation type="submission" date="2020-08" db="EMBL/GenBank/DDBJ databases">
        <title>Sequencing the genomes of 1000 actinobacteria strains.</title>
        <authorList>
            <person name="Klenk H.-P."/>
        </authorList>
    </citation>
    <scope>NUCLEOTIDE SEQUENCE [LARGE SCALE GENOMIC DNA]</scope>
    <source>
        <strain evidence="2 3">DSM 45913</strain>
    </source>
</reference>
<keyword evidence="3" id="KW-1185">Reference proteome</keyword>
<evidence type="ECO:0008006" key="4">
    <source>
        <dbReference type="Google" id="ProtNLM"/>
    </source>
</evidence>
<feature type="transmembrane region" description="Helical" evidence="1">
    <location>
        <begin position="73"/>
        <end position="93"/>
    </location>
</feature>
<evidence type="ECO:0000313" key="3">
    <source>
        <dbReference type="Proteomes" id="UP000583800"/>
    </source>
</evidence>
<feature type="transmembrane region" description="Helical" evidence="1">
    <location>
        <begin position="19"/>
        <end position="36"/>
    </location>
</feature>
<feature type="transmembrane region" description="Helical" evidence="1">
    <location>
        <begin position="164"/>
        <end position="186"/>
    </location>
</feature>
<feature type="transmembrane region" description="Helical" evidence="1">
    <location>
        <begin position="42"/>
        <end position="61"/>
    </location>
</feature>
<dbReference type="RefSeq" id="WP_185085099.1">
    <property type="nucleotide sequence ID" value="NZ_JACHJB010000002.1"/>
</dbReference>
<comment type="caution">
    <text evidence="2">The sequence shown here is derived from an EMBL/GenBank/DDBJ whole genome shotgun (WGS) entry which is preliminary data.</text>
</comment>
<organism evidence="2 3">
    <name type="scientific">Nonomuraea muscovyensis</name>
    <dbReference type="NCBI Taxonomy" id="1124761"/>
    <lineage>
        <taxon>Bacteria</taxon>
        <taxon>Bacillati</taxon>
        <taxon>Actinomycetota</taxon>
        <taxon>Actinomycetes</taxon>
        <taxon>Streptosporangiales</taxon>
        <taxon>Streptosporangiaceae</taxon>
        <taxon>Nonomuraea</taxon>
    </lineage>
</organism>
<dbReference type="AlphaFoldDB" id="A0A7X0EX04"/>
<evidence type="ECO:0000313" key="2">
    <source>
        <dbReference type="EMBL" id="MBB6347088.1"/>
    </source>
</evidence>
<feature type="transmembrane region" description="Helical" evidence="1">
    <location>
        <begin position="140"/>
        <end position="158"/>
    </location>
</feature>
<feature type="transmembrane region" description="Helical" evidence="1">
    <location>
        <begin position="198"/>
        <end position="218"/>
    </location>
</feature>
<feature type="transmembrane region" description="Helical" evidence="1">
    <location>
        <begin position="113"/>
        <end position="133"/>
    </location>
</feature>